<organism evidence="5 6">
    <name type="scientific">Bifidobacterium crudilactis</name>
    <dbReference type="NCBI Taxonomy" id="327277"/>
    <lineage>
        <taxon>Bacteria</taxon>
        <taxon>Bacillati</taxon>
        <taxon>Actinomycetota</taxon>
        <taxon>Actinomycetes</taxon>
        <taxon>Bifidobacteriales</taxon>
        <taxon>Bifidobacteriaceae</taxon>
        <taxon>Bifidobacterium</taxon>
    </lineage>
</organism>
<dbReference type="PANTHER" id="PTHR22683">
    <property type="entry name" value="SPORULATION PROTEIN RELATED"/>
    <property type="match status" value="1"/>
</dbReference>
<evidence type="ECO:0000259" key="4">
    <source>
        <dbReference type="PROSITE" id="PS50901"/>
    </source>
</evidence>
<dbReference type="Pfam" id="PF20703">
    <property type="entry name" value="nSTAND1"/>
    <property type="match status" value="1"/>
</dbReference>
<name>A0A971CZ60_9BIFI</name>
<dbReference type="InterPro" id="IPR050206">
    <property type="entry name" value="FtsK/SpoIIIE/SftA"/>
</dbReference>
<reference evidence="5" key="1">
    <citation type="journal article" date="2020" name="Biotechnol. Biofuels">
        <title>New insights from the biogas microbiome by comprehensive genome-resolved metagenomics of nearly 1600 species originating from multiple anaerobic digesters.</title>
        <authorList>
            <person name="Campanaro S."/>
            <person name="Treu L."/>
            <person name="Rodriguez-R L.M."/>
            <person name="Kovalovszki A."/>
            <person name="Ziels R.M."/>
            <person name="Maus I."/>
            <person name="Zhu X."/>
            <person name="Kougias P.G."/>
            <person name="Basile A."/>
            <person name="Luo G."/>
            <person name="Schluter A."/>
            <person name="Konstantinidis K.T."/>
            <person name="Angelidaki I."/>
        </authorList>
    </citation>
    <scope>NUCLEOTIDE SEQUENCE</scope>
    <source>
        <strain evidence="5">AS01afH2WH_6</strain>
    </source>
</reference>
<accession>A0A971CZ60</accession>
<sequence length="263" mass="29065">MKRTNTHRISPLGIIIGKTDTGERLQISLGHTLIVGATGSGKGSVLWSYLIGAQHYLDMQQQGLFLLGYDPKRSELAQVQGNRFFRVVFETDDALELIRTLVHKMRQRQQAGTRTFKPTAQDPFTLLVIDEFNSLTTAGDNAWRKEIKANMMALLSQGRSAGIYIVAAAQQPQKEAIGDYRQHFMNRICLRVENAMEVDMVLGAGAVEQGAEAHLISPATESNGYLTAGIGYTRTDSEPRPVRFRAPRITDGDIALWCSGGEL</sequence>
<dbReference type="CDD" id="cd01127">
    <property type="entry name" value="TrwB_TraG_TraD_VirD4"/>
    <property type="match status" value="1"/>
</dbReference>
<dbReference type="AlphaFoldDB" id="A0A971CZ60"/>
<dbReference type="RefSeq" id="WP_273173689.1">
    <property type="nucleotide sequence ID" value="NZ_JAAXZR010000020.1"/>
</dbReference>
<dbReference type="PROSITE" id="PS50901">
    <property type="entry name" value="FTSK"/>
    <property type="match status" value="1"/>
</dbReference>
<dbReference type="Proteomes" id="UP000767327">
    <property type="component" value="Unassembled WGS sequence"/>
</dbReference>
<evidence type="ECO:0000313" key="6">
    <source>
        <dbReference type="Proteomes" id="UP000767327"/>
    </source>
</evidence>
<feature type="binding site" evidence="3">
    <location>
        <begin position="36"/>
        <end position="43"/>
    </location>
    <ligand>
        <name>ATP</name>
        <dbReference type="ChEBI" id="CHEBI:30616"/>
    </ligand>
</feature>
<comment type="caution">
    <text evidence="5">The sequence shown here is derived from an EMBL/GenBank/DDBJ whole genome shotgun (WGS) entry which is preliminary data.</text>
</comment>
<dbReference type="SUPFAM" id="SSF52540">
    <property type="entry name" value="P-loop containing nucleoside triphosphate hydrolases"/>
    <property type="match status" value="1"/>
</dbReference>
<evidence type="ECO:0000256" key="2">
    <source>
        <dbReference type="ARBA" id="ARBA00022840"/>
    </source>
</evidence>
<dbReference type="GO" id="GO:0005524">
    <property type="term" value="F:ATP binding"/>
    <property type="evidence" value="ECO:0007669"/>
    <property type="project" value="UniProtKB-UniRule"/>
</dbReference>
<evidence type="ECO:0000256" key="1">
    <source>
        <dbReference type="ARBA" id="ARBA00022741"/>
    </source>
</evidence>
<evidence type="ECO:0000313" key="5">
    <source>
        <dbReference type="EMBL" id="NLT79738.1"/>
    </source>
</evidence>
<dbReference type="Gene3D" id="3.40.50.300">
    <property type="entry name" value="P-loop containing nucleotide triphosphate hydrolases"/>
    <property type="match status" value="1"/>
</dbReference>
<dbReference type="PANTHER" id="PTHR22683:SF41">
    <property type="entry name" value="DNA TRANSLOCASE FTSK"/>
    <property type="match status" value="1"/>
</dbReference>
<dbReference type="InterPro" id="IPR002543">
    <property type="entry name" value="FtsK_dom"/>
</dbReference>
<feature type="domain" description="FtsK" evidence="4">
    <location>
        <begin position="9"/>
        <end position="199"/>
    </location>
</feature>
<reference evidence="5" key="2">
    <citation type="submission" date="2020-01" db="EMBL/GenBank/DDBJ databases">
        <authorList>
            <person name="Campanaro S."/>
        </authorList>
    </citation>
    <scope>NUCLEOTIDE SEQUENCE</scope>
    <source>
        <strain evidence="5">AS01afH2WH_6</strain>
    </source>
</reference>
<protein>
    <recommendedName>
        <fullName evidence="4">FtsK domain-containing protein</fullName>
    </recommendedName>
</protein>
<keyword evidence="2 3" id="KW-0067">ATP-binding</keyword>
<dbReference type="InterPro" id="IPR027417">
    <property type="entry name" value="P-loop_NTPase"/>
</dbReference>
<dbReference type="EMBL" id="JAAXZR010000020">
    <property type="protein sequence ID" value="NLT79738.1"/>
    <property type="molecule type" value="Genomic_DNA"/>
</dbReference>
<gene>
    <name evidence="5" type="ORF">GXW98_05600</name>
</gene>
<proteinExistence type="predicted"/>
<keyword evidence="1 3" id="KW-0547">Nucleotide-binding</keyword>
<dbReference type="InterPro" id="IPR049052">
    <property type="entry name" value="nSTAND1"/>
</dbReference>
<dbReference type="GO" id="GO:0003677">
    <property type="term" value="F:DNA binding"/>
    <property type="evidence" value="ECO:0007669"/>
    <property type="project" value="InterPro"/>
</dbReference>
<evidence type="ECO:0000256" key="3">
    <source>
        <dbReference type="PROSITE-ProRule" id="PRU00289"/>
    </source>
</evidence>